<accession>A0ABD2AHD3</accession>
<dbReference type="AlphaFoldDB" id="A0ABD2AHD3"/>
<evidence type="ECO:0000313" key="1">
    <source>
        <dbReference type="EMBL" id="KAL2720031.1"/>
    </source>
</evidence>
<gene>
    <name evidence="1" type="ORF">V1478_010297</name>
</gene>
<comment type="caution">
    <text evidence="1">The sequence shown here is derived from an EMBL/GenBank/DDBJ whole genome shotgun (WGS) entry which is preliminary data.</text>
</comment>
<organism evidence="1 2">
    <name type="scientific">Vespula squamosa</name>
    <name type="common">Southern yellow jacket</name>
    <name type="synonym">Wasp</name>
    <dbReference type="NCBI Taxonomy" id="30214"/>
    <lineage>
        <taxon>Eukaryota</taxon>
        <taxon>Metazoa</taxon>
        <taxon>Ecdysozoa</taxon>
        <taxon>Arthropoda</taxon>
        <taxon>Hexapoda</taxon>
        <taxon>Insecta</taxon>
        <taxon>Pterygota</taxon>
        <taxon>Neoptera</taxon>
        <taxon>Endopterygota</taxon>
        <taxon>Hymenoptera</taxon>
        <taxon>Apocrita</taxon>
        <taxon>Aculeata</taxon>
        <taxon>Vespoidea</taxon>
        <taxon>Vespidae</taxon>
        <taxon>Vespinae</taxon>
        <taxon>Vespula</taxon>
    </lineage>
</organism>
<keyword evidence="2" id="KW-1185">Reference proteome</keyword>
<reference evidence="1 2" key="1">
    <citation type="journal article" date="2024" name="Ann. Entomol. Soc. Am.">
        <title>Genomic analyses of the southern and eastern yellowjacket wasps (Hymenoptera: Vespidae) reveal evolutionary signatures of social life.</title>
        <authorList>
            <person name="Catto M.A."/>
            <person name="Caine P.B."/>
            <person name="Orr S.E."/>
            <person name="Hunt B.G."/>
            <person name="Goodisman M.A.D."/>
        </authorList>
    </citation>
    <scope>NUCLEOTIDE SEQUENCE [LARGE SCALE GENOMIC DNA]</scope>
    <source>
        <strain evidence="1">233</strain>
        <tissue evidence="1">Head and thorax</tissue>
    </source>
</reference>
<name>A0ABD2AHD3_VESSQ</name>
<dbReference type="EMBL" id="JAUDFV010000147">
    <property type="protein sequence ID" value="KAL2720031.1"/>
    <property type="molecule type" value="Genomic_DNA"/>
</dbReference>
<proteinExistence type="predicted"/>
<protein>
    <submittedName>
        <fullName evidence="1">Uncharacterized protein</fullName>
    </submittedName>
</protein>
<sequence>MKVTRLKSGTRQNIISSLHNCRGSGRARTCRKETLDEAMIMSQDAIRINFTKRQAKTVIVHH</sequence>
<evidence type="ECO:0000313" key="2">
    <source>
        <dbReference type="Proteomes" id="UP001607302"/>
    </source>
</evidence>
<dbReference type="Proteomes" id="UP001607302">
    <property type="component" value="Unassembled WGS sequence"/>
</dbReference>